<dbReference type="EMBL" id="KV921358">
    <property type="protein sequence ID" value="ORE17349.1"/>
    <property type="molecule type" value="Genomic_DNA"/>
</dbReference>
<dbReference type="VEuPathDB" id="FungiDB:BCV72DRAFT_170462"/>
<gene>
    <name evidence="2" type="ORF">BCV71DRAFT_235897</name>
</gene>
<sequence>MIQRKTNVETDNSNTSEDQDLYPLSSSAEESMVLRGRKNDLNDTMTTNNENMITSARKLLQNWKIIYGRKLKKFRPPKRDKVRSNIRNNINKGAGFIIAQPTTVVINKNGNLVEISTTVIQSTEDVDDLINSGICTLGSLSKNKGRQDFHTTDDEDSCWKLDEINVTCALYSCAISKMTLREQLLVMNSVCSIHATIQCLNIIFRIEPNVTIRSVTP</sequence>
<organism evidence="2 3">
    <name type="scientific">Rhizopus microsporus</name>
    <dbReference type="NCBI Taxonomy" id="58291"/>
    <lineage>
        <taxon>Eukaryota</taxon>
        <taxon>Fungi</taxon>
        <taxon>Fungi incertae sedis</taxon>
        <taxon>Mucoromycota</taxon>
        <taxon>Mucoromycotina</taxon>
        <taxon>Mucoromycetes</taxon>
        <taxon>Mucorales</taxon>
        <taxon>Mucorineae</taxon>
        <taxon>Rhizopodaceae</taxon>
        <taxon>Rhizopus</taxon>
    </lineage>
</organism>
<evidence type="ECO:0000313" key="3">
    <source>
        <dbReference type="Proteomes" id="UP000242381"/>
    </source>
</evidence>
<evidence type="ECO:0000256" key="1">
    <source>
        <dbReference type="SAM" id="MobiDB-lite"/>
    </source>
</evidence>
<feature type="region of interest" description="Disordered" evidence="1">
    <location>
        <begin position="1"/>
        <end position="29"/>
    </location>
</feature>
<accession>A0A1X0RZC2</accession>
<reference evidence="2 3" key="1">
    <citation type="journal article" date="2016" name="Proc. Natl. Acad. Sci. U.S.A.">
        <title>Lipid metabolic changes in an early divergent fungus govern the establishment of a mutualistic symbiosis with endobacteria.</title>
        <authorList>
            <person name="Lastovetsky O.A."/>
            <person name="Gaspar M.L."/>
            <person name="Mondo S.J."/>
            <person name="LaButti K.M."/>
            <person name="Sandor L."/>
            <person name="Grigoriev I.V."/>
            <person name="Henry S.A."/>
            <person name="Pawlowska T.E."/>
        </authorList>
    </citation>
    <scope>NUCLEOTIDE SEQUENCE [LARGE SCALE GENOMIC DNA]</scope>
    <source>
        <strain evidence="2 3">ATCC 11559</strain>
    </source>
</reference>
<proteinExistence type="predicted"/>
<protein>
    <submittedName>
        <fullName evidence="2">Uncharacterized protein</fullName>
    </submittedName>
</protein>
<dbReference type="Proteomes" id="UP000242381">
    <property type="component" value="Unassembled WGS sequence"/>
</dbReference>
<dbReference type="AlphaFoldDB" id="A0A1X0RZC2"/>
<evidence type="ECO:0000313" key="2">
    <source>
        <dbReference type="EMBL" id="ORE17349.1"/>
    </source>
</evidence>
<name>A0A1X0RZC2_RHIZD</name>